<comment type="caution">
    <text evidence="8">The sequence shown here is derived from an EMBL/GenBank/DDBJ whole genome shotgun (WGS) entry which is preliminary data.</text>
</comment>
<evidence type="ECO:0000313" key="6">
    <source>
        <dbReference type="EMBL" id="KAH7511175.1"/>
    </source>
</evidence>
<feature type="signal peptide" evidence="4">
    <location>
        <begin position="1"/>
        <end position="29"/>
    </location>
</feature>
<evidence type="ECO:0000256" key="4">
    <source>
        <dbReference type="SAM" id="SignalP"/>
    </source>
</evidence>
<dbReference type="Proteomes" id="UP000813462">
    <property type="component" value="Unassembled WGS sequence"/>
</dbReference>
<dbReference type="InterPro" id="IPR016140">
    <property type="entry name" value="Bifunc_inhib/LTP/seed_store"/>
</dbReference>
<dbReference type="Gene3D" id="1.10.110.10">
    <property type="entry name" value="Plant lipid-transfer and hydrophobic proteins"/>
    <property type="match status" value="1"/>
</dbReference>
<dbReference type="EMBL" id="JAEACU010000002">
    <property type="protein sequence ID" value="KAH7542226.1"/>
    <property type="molecule type" value="Genomic_DNA"/>
</dbReference>
<dbReference type="EMBL" id="JAEACU010000196">
    <property type="protein sequence ID" value="KAH7511175.1"/>
    <property type="molecule type" value="Genomic_DNA"/>
</dbReference>
<keyword evidence="4" id="KW-0732">Signal</keyword>
<evidence type="ECO:0000313" key="7">
    <source>
        <dbReference type="EMBL" id="KAH7511330.1"/>
    </source>
</evidence>
<sequence length="118" mass="12471">MAFHRVGSLCFAVFLIAGILALCKSGVQAQCESTIPSLIAQCRQYVLKPGPKTAPSAACCSVVKTLDIPCFCKLVTKEIEKVISMEKVVFVAKSCGRTVAKGTKCGSYTVPNALGRIA</sequence>
<dbReference type="AlphaFoldDB" id="A0A978VTT1"/>
<evidence type="ECO:0000256" key="2">
    <source>
        <dbReference type="ARBA" id="ARBA00022448"/>
    </source>
</evidence>
<keyword evidence="3" id="KW-0446">Lipid-binding</keyword>
<accession>A0A978VTT1</accession>
<organism evidence="8 9">
    <name type="scientific">Ziziphus jujuba var. spinosa</name>
    <dbReference type="NCBI Taxonomy" id="714518"/>
    <lineage>
        <taxon>Eukaryota</taxon>
        <taxon>Viridiplantae</taxon>
        <taxon>Streptophyta</taxon>
        <taxon>Embryophyta</taxon>
        <taxon>Tracheophyta</taxon>
        <taxon>Spermatophyta</taxon>
        <taxon>Magnoliopsida</taxon>
        <taxon>eudicotyledons</taxon>
        <taxon>Gunneridae</taxon>
        <taxon>Pentapetalae</taxon>
        <taxon>rosids</taxon>
        <taxon>fabids</taxon>
        <taxon>Rosales</taxon>
        <taxon>Rhamnaceae</taxon>
        <taxon>Paliureae</taxon>
        <taxon>Ziziphus</taxon>
    </lineage>
</organism>
<feature type="chain" id="PRO_5038278335" description="Bifunctional inhibitor/plant lipid transfer protein/seed storage helical domain-containing protein" evidence="4">
    <location>
        <begin position="30"/>
        <end position="118"/>
    </location>
</feature>
<dbReference type="PANTHER" id="PTHR33286">
    <property type="entry name" value="BIFUNCTIONAL INHIBITOR/LIPID-TRANSFER PROTEIN/SEED STORAGE 2S ALBUMIN SUPERFAMILY PROTEIN"/>
    <property type="match status" value="1"/>
</dbReference>
<dbReference type="GO" id="GO:0008289">
    <property type="term" value="F:lipid binding"/>
    <property type="evidence" value="ECO:0007669"/>
    <property type="project" value="UniProtKB-KW"/>
</dbReference>
<evidence type="ECO:0000313" key="8">
    <source>
        <dbReference type="EMBL" id="KAH7542226.1"/>
    </source>
</evidence>
<reference evidence="8" key="1">
    <citation type="journal article" date="2021" name="Front. Plant Sci.">
        <title>Chromosome-Scale Genome Assembly for Chinese Sour Jujube and Insights Into Its Genome Evolution and Domestication Signature.</title>
        <authorList>
            <person name="Shen L.-Y."/>
            <person name="Luo H."/>
            <person name="Wang X.-L."/>
            <person name="Wang X.-M."/>
            <person name="Qiu X.-J."/>
            <person name="Liu H."/>
            <person name="Zhou S.-S."/>
            <person name="Jia K.-H."/>
            <person name="Nie S."/>
            <person name="Bao Y.-T."/>
            <person name="Zhang R.-G."/>
            <person name="Yun Q.-Z."/>
            <person name="Chai Y.-H."/>
            <person name="Lu J.-Y."/>
            <person name="Li Y."/>
            <person name="Zhao S.-W."/>
            <person name="Mao J.-F."/>
            <person name="Jia S.-G."/>
            <person name="Mao Y.-M."/>
        </authorList>
    </citation>
    <scope>NUCLEOTIDE SEQUENCE</scope>
    <source>
        <strain evidence="8">AT0</strain>
        <tissue evidence="8">Leaf</tissue>
    </source>
</reference>
<dbReference type="Pfam" id="PF14368">
    <property type="entry name" value="LTP_2"/>
    <property type="match status" value="1"/>
</dbReference>
<gene>
    <name evidence="8" type="ORF">FEM48_Zijuj02G0051000</name>
    <name evidence="7" type="ORF">FEM48_ZijujUnG0023800</name>
    <name evidence="6" type="ORF">FEM48_ZijujUnG0039300</name>
</gene>
<dbReference type="EMBL" id="JAEACU010000144">
    <property type="protein sequence ID" value="KAH7511330.1"/>
    <property type="molecule type" value="Genomic_DNA"/>
</dbReference>
<evidence type="ECO:0000313" key="9">
    <source>
        <dbReference type="Proteomes" id="UP000813462"/>
    </source>
</evidence>
<dbReference type="PANTHER" id="PTHR33286:SF1">
    <property type="entry name" value="OS01G0800600 PROTEIN"/>
    <property type="match status" value="1"/>
</dbReference>
<comment type="function">
    <text evidence="1">Plant non-specific lipid-transfer proteins transfer phospholipids as well as galactolipids across membranes. May play a role in wax or cutin deposition in the cell walls of expanding epidermal cells and certain secretory tissues.</text>
</comment>
<dbReference type="CDD" id="cd04660">
    <property type="entry name" value="nsLTP_like"/>
    <property type="match status" value="1"/>
</dbReference>
<evidence type="ECO:0000256" key="3">
    <source>
        <dbReference type="ARBA" id="ARBA00023121"/>
    </source>
</evidence>
<proteinExistence type="predicted"/>
<evidence type="ECO:0000259" key="5">
    <source>
        <dbReference type="Pfam" id="PF14368"/>
    </source>
</evidence>
<feature type="domain" description="Bifunctional inhibitor/plant lipid transfer protein/seed storage helical" evidence="5">
    <location>
        <begin position="12"/>
        <end position="105"/>
    </location>
</feature>
<protein>
    <recommendedName>
        <fullName evidence="5">Bifunctional inhibitor/plant lipid transfer protein/seed storage helical domain-containing protein</fullName>
    </recommendedName>
</protein>
<dbReference type="SUPFAM" id="SSF47699">
    <property type="entry name" value="Bifunctional inhibitor/lipid-transfer protein/seed storage 2S albumin"/>
    <property type="match status" value="1"/>
</dbReference>
<evidence type="ECO:0000256" key="1">
    <source>
        <dbReference type="ARBA" id="ARBA00003211"/>
    </source>
</evidence>
<keyword evidence="2" id="KW-0813">Transport</keyword>
<dbReference type="InterPro" id="IPR036312">
    <property type="entry name" value="Bifun_inhib/LTP/seed_sf"/>
</dbReference>
<dbReference type="InterPro" id="IPR044741">
    <property type="entry name" value="NsLTP-like"/>
</dbReference>
<name>A0A978VTT1_ZIZJJ</name>